<gene>
    <name evidence="2" type="ORF">GA0070614_5904</name>
</gene>
<name>A0A1C5K0M1_9ACTN</name>
<protein>
    <submittedName>
        <fullName evidence="2">Uncharacterized protein</fullName>
    </submittedName>
</protein>
<dbReference type="Proteomes" id="UP000198215">
    <property type="component" value="Chromosome I"/>
</dbReference>
<accession>A0A1C5K0M1</accession>
<evidence type="ECO:0000313" key="3">
    <source>
        <dbReference type="Proteomes" id="UP000198215"/>
    </source>
</evidence>
<evidence type="ECO:0000256" key="1">
    <source>
        <dbReference type="SAM" id="MobiDB-lite"/>
    </source>
</evidence>
<dbReference type="EMBL" id="LT607753">
    <property type="protein sequence ID" value="SCG76360.1"/>
    <property type="molecule type" value="Genomic_DNA"/>
</dbReference>
<feature type="region of interest" description="Disordered" evidence="1">
    <location>
        <begin position="1"/>
        <end position="61"/>
    </location>
</feature>
<proteinExistence type="predicted"/>
<keyword evidence="3" id="KW-1185">Reference proteome</keyword>
<reference evidence="3" key="1">
    <citation type="submission" date="2016-06" db="EMBL/GenBank/DDBJ databases">
        <authorList>
            <person name="Varghese N."/>
            <person name="Submissions Spin"/>
        </authorList>
    </citation>
    <scope>NUCLEOTIDE SEQUENCE [LARGE SCALE GENOMIC DNA]</scope>
    <source>
        <strain evidence="3">DSM 45161</strain>
    </source>
</reference>
<organism evidence="2 3">
    <name type="scientific">Micromonospora coxensis</name>
    <dbReference type="NCBI Taxonomy" id="356852"/>
    <lineage>
        <taxon>Bacteria</taxon>
        <taxon>Bacillati</taxon>
        <taxon>Actinomycetota</taxon>
        <taxon>Actinomycetes</taxon>
        <taxon>Micromonosporales</taxon>
        <taxon>Micromonosporaceae</taxon>
        <taxon>Micromonospora</taxon>
    </lineage>
</organism>
<dbReference type="OrthoDB" id="9962533at2"/>
<evidence type="ECO:0000313" key="2">
    <source>
        <dbReference type="EMBL" id="SCG76360.1"/>
    </source>
</evidence>
<feature type="compositionally biased region" description="Low complexity" evidence="1">
    <location>
        <begin position="31"/>
        <end position="43"/>
    </location>
</feature>
<dbReference type="RefSeq" id="WP_088978947.1">
    <property type="nucleotide sequence ID" value="NZ_LT607753.1"/>
</dbReference>
<dbReference type="AlphaFoldDB" id="A0A1C5K0M1"/>
<sequence>MRAVVTAGPDGTREVHDVSTSGPGSGQVRIRVPAGGRPAVAPADRVVDDHASLPAGRGGRR</sequence>